<dbReference type="EMBL" id="WUWG01000001">
    <property type="protein sequence ID" value="MXU64060.1"/>
    <property type="molecule type" value="Genomic_DNA"/>
</dbReference>
<accession>A0A6B0TI23</accession>
<dbReference type="InterPro" id="IPR029069">
    <property type="entry name" value="HotDog_dom_sf"/>
</dbReference>
<sequence>MYPLIRFATELWLARKEEPLPLDGTHVSTHRCMPWDIDIWGELNNGRTLTLFDLGRIPLAGRVGLIKVLRENRWGLTMAGASVRYRRRVRAFDKVEMHSRCIGRDEKFLYLQQSMWRGDEAANSILYRSAVTDRNGIVPTQIVAEALGQPDWNPPLPAWVQAWIDAEAERVWPPERDGGAPDAGVADVKLDHRAA</sequence>
<evidence type="ECO:0000313" key="2">
    <source>
        <dbReference type="EMBL" id="MXU64060.1"/>
    </source>
</evidence>
<dbReference type="Pfam" id="PF13279">
    <property type="entry name" value="4HBT_2"/>
    <property type="match status" value="1"/>
</dbReference>
<reference evidence="2 3" key="1">
    <citation type="submission" date="2019-12" db="EMBL/GenBank/DDBJ databases">
        <title>Strain KN286 was isolated from seawater, which was collected from Caroline Seamount in the tropical western Pacific.</title>
        <authorList>
            <person name="Wang Q."/>
        </authorList>
    </citation>
    <scope>NUCLEOTIDE SEQUENCE [LARGE SCALE GENOMIC DNA]</scope>
    <source>
        <strain evidence="2 3">KN286</strain>
    </source>
</reference>
<dbReference type="CDD" id="cd00586">
    <property type="entry name" value="4HBT"/>
    <property type="match status" value="1"/>
</dbReference>
<protein>
    <submittedName>
        <fullName evidence="2">Thioeseterase</fullName>
    </submittedName>
</protein>
<dbReference type="RefSeq" id="WP_160851116.1">
    <property type="nucleotide sequence ID" value="NZ_WUWG01000001.1"/>
</dbReference>
<evidence type="ECO:0000313" key="3">
    <source>
        <dbReference type="Proteomes" id="UP000436016"/>
    </source>
</evidence>
<organism evidence="2 3">
    <name type="scientific">Oceanomicrobium pacificus</name>
    <dbReference type="NCBI Taxonomy" id="2692916"/>
    <lineage>
        <taxon>Bacteria</taxon>
        <taxon>Pseudomonadati</taxon>
        <taxon>Pseudomonadota</taxon>
        <taxon>Alphaproteobacteria</taxon>
        <taxon>Rhodobacterales</taxon>
        <taxon>Paracoccaceae</taxon>
        <taxon>Oceanomicrobium</taxon>
    </lineage>
</organism>
<evidence type="ECO:0000256" key="1">
    <source>
        <dbReference type="SAM" id="MobiDB-lite"/>
    </source>
</evidence>
<feature type="region of interest" description="Disordered" evidence="1">
    <location>
        <begin position="173"/>
        <end position="195"/>
    </location>
</feature>
<dbReference type="Proteomes" id="UP000436016">
    <property type="component" value="Unassembled WGS sequence"/>
</dbReference>
<dbReference type="AlphaFoldDB" id="A0A6B0TI23"/>
<comment type="caution">
    <text evidence="2">The sequence shown here is derived from an EMBL/GenBank/DDBJ whole genome shotgun (WGS) entry which is preliminary data.</text>
</comment>
<name>A0A6B0TI23_9RHOB</name>
<keyword evidence="3" id="KW-1185">Reference proteome</keyword>
<dbReference type="InterPro" id="IPR051490">
    <property type="entry name" value="THEM6_lcsJ_thioesterase"/>
</dbReference>
<dbReference type="SUPFAM" id="SSF54637">
    <property type="entry name" value="Thioesterase/thiol ester dehydrase-isomerase"/>
    <property type="match status" value="1"/>
</dbReference>
<proteinExistence type="predicted"/>
<gene>
    <name evidence="2" type="ORF">GSH16_01275</name>
</gene>
<dbReference type="PANTHER" id="PTHR12475:SF4">
    <property type="entry name" value="PROTEIN THEM6"/>
    <property type="match status" value="1"/>
</dbReference>
<dbReference type="Gene3D" id="3.10.129.10">
    <property type="entry name" value="Hotdog Thioesterase"/>
    <property type="match status" value="1"/>
</dbReference>
<dbReference type="PANTHER" id="PTHR12475">
    <property type="match status" value="1"/>
</dbReference>